<dbReference type="InterPro" id="IPR003737">
    <property type="entry name" value="GlcNAc_PI_deacetylase-related"/>
</dbReference>
<evidence type="ECO:0000256" key="3">
    <source>
        <dbReference type="SAM" id="Phobius"/>
    </source>
</evidence>
<dbReference type="InterPro" id="IPR024078">
    <property type="entry name" value="LmbE-like_dom_sf"/>
</dbReference>
<comment type="similarity">
    <text evidence="1">Belongs to the PIGL family.</text>
</comment>
<feature type="transmembrane region" description="Helical" evidence="3">
    <location>
        <begin position="6"/>
        <end position="23"/>
    </location>
</feature>
<dbReference type="GO" id="GO:0016020">
    <property type="term" value="C:membrane"/>
    <property type="evidence" value="ECO:0007669"/>
    <property type="project" value="GOC"/>
</dbReference>
<name>A0A8C8IH58_ONCTS</name>
<keyword evidence="5" id="KW-1185">Reference proteome</keyword>
<evidence type="ECO:0000313" key="4">
    <source>
        <dbReference type="Ensembl" id="ENSOTSP00005076393.2"/>
    </source>
</evidence>
<dbReference type="GeneTree" id="ENSGT00390000018434"/>
<sequence>MYILLILFGAIVSYFFWIQYIYYRQNSAKSRKHWLRFMLCRDKQIKSSQTSDLTGDVRALFLTAHPDDECMFFAPAILRLVELNASVHLLCLSQGNYYNQGFQRREELLDSCAVLGIPASQVTIHDCNTSSRPHNRRPRETTTAQDLQIQLLHLRDRLRPATQTADKTGELPDDPNVEWSISMASSLILKHIRAHSINLVLTFDGRGVSGHSNHTAIYKAVSYLASIGNIPDDCSLVSLLTIGVLRKYLSFLELPISWLLPSDLCCVIGSKGYIQAKRAMLCHRTQLLWFRYLYIWFSRYMIINTFQVIDQGPKNLKIY</sequence>
<dbReference type="Ensembl" id="ENSOTST00005082761.2">
    <property type="protein sequence ID" value="ENSOTSP00005076393.2"/>
    <property type="gene ID" value="ENSOTSG00005035997.2"/>
</dbReference>
<dbReference type="GO" id="GO:0005783">
    <property type="term" value="C:endoplasmic reticulum"/>
    <property type="evidence" value="ECO:0007669"/>
    <property type="project" value="TreeGrafter"/>
</dbReference>
<organism evidence="4 5">
    <name type="scientific">Oncorhynchus tshawytscha</name>
    <name type="common">Chinook salmon</name>
    <name type="synonym">Salmo tshawytscha</name>
    <dbReference type="NCBI Taxonomy" id="74940"/>
    <lineage>
        <taxon>Eukaryota</taxon>
        <taxon>Metazoa</taxon>
        <taxon>Chordata</taxon>
        <taxon>Craniata</taxon>
        <taxon>Vertebrata</taxon>
        <taxon>Euteleostomi</taxon>
        <taxon>Actinopterygii</taxon>
        <taxon>Neopterygii</taxon>
        <taxon>Teleostei</taxon>
        <taxon>Protacanthopterygii</taxon>
        <taxon>Salmoniformes</taxon>
        <taxon>Salmonidae</taxon>
        <taxon>Salmoninae</taxon>
        <taxon>Oncorhynchus</taxon>
    </lineage>
</organism>
<dbReference type="GO" id="GO:0006506">
    <property type="term" value="P:GPI anchor biosynthetic process"/>
    <property type="evidence" value="ECO:0007669"/>
    <property type="project" value="UniProtKB-UniPathway"/>
</dbReference>
<reference evidence="4" key="1">
    <citation type="submission" date="2025-08" db="UniProtKB">
        <authorList>
            <consortium name="Ensembl"/>
        </authorList>
    </citation>
    <scope>IDENTIFICATION</scope>
</reference>
<evidence type="ECO:0000313" key="5">
    <source>
        <dbReference type="Proteomes" id="UP000694402"/>
    </source>
</evidence>
<evidence type="ECO:0000256" key="2">
    <source>
        <dbReference type="ARBA" id="ARBA00012176"/>
    </source>
</evidence>
<dbReference type="AlphaFoldDB" id="A0A8C8IH58"/>
<dbReference type="EC" id="3.5.1.89" evidence="2"/>
<dbReference type="PANTHER" id="PTHR12993:SF11">
    <property type="entry name" value="N-ACETYLGLUCOSAMINYL-PHOSPHATIDYLINOSITOL DE-N-ACETYLASE"/>
    <property type="match status" value="1"/>
</dbReference>
<dbReference type="Proteomes" id="UP000694402">
    <property type="component" value="Unassembled WGS sequence"/>
</dbReference>
<dbReference type="UniPathway" id="UPA00196"/>
<dbReference type="PANTHER" id="PTHR12993">
    <property type="entry name" value="N-ACETYLGLUCOSAMINYL-PHOSPHATIDYLINOSITOL DE-N-ACETYLASE-RELATED"/>
    <property type="match status" value="1"/>
</dbReference>
<reference evidence="4" key="2">
    <citation type="submission" date="2025-09" db="UniProtKB">
        <authorList>
            <consortium name="Ensembl"/>
        </authorList>
    </citation>
    <scope>IDENTIFICATION</scope>
</reference>
<keyword evidence="3" id="KW-0812">Transmembrane</keyword>
<dbReference type="SUPFAM" id="SSF102588">
    <property type="entry name" value="LmbE-like"/>
    <property type="match status" value="1"/>
</dbReference>
<dbReference type="Pfam" id="PF02585">
    <property type="entry name" value="PIG-L"/>
    <property type="match status" value="1"/>
</dbReference>
<protein>
    <recommendedName>
        <fullName evidence="2">N-acetylglucosaminylphosphatidylinositol deacetylase</fullName>
        <ecNumber evidence="2">3.5.1.89</ecNumber>
    </recommendedName>
</protein>
<accession>A0A8C8IH58</accession>
<keyword evidence="3" id="KW-0472">Membrane</keyword>
<gene>
    <name evidence="4" type="primary">PIGL</name>
</gene>
<keyword evidence="3" id="KW-1133">Transmembrane helix</keyword>
<proteinExistence type="inferred from homology"/>
<dbReference type="GO" id="GO:0000225">
    <property type="term" value="F:N-acetylglucosaminylphosphatidylinositol deacetylase activity"/>
    <property type="evidence" value="ECO:0007669"/>
    <property type="project" value="UniProtKB-EC"/>
</dbReference>
<evidence type="ECO:0000256" key="1">
    <source>
        <dbReference type="ARBA" id="ARBA00006066"/>
    </source>
</evidence>
<dbReference type="Gene3D" id="3.40.50.10320">
    <property type="entry name" value="LmbE-like"/>
    <property type="match status" value="1"/>
</dbReference>